<comment type="caution">
    <text evidence="4">The sequence shown here is derived from an EMBL/GenBank/DDBJ whole genome shotgun (WGS) entry which is preliminary data.</text>
</comment>
<sequence>MSLFCLECWICVMLQFPVTVFSRQSSILLMLSRVLRTPLTWNFIWGLLLAHNIFKHGKPDIIELMHHLLDEFKLECVCVILIHEPEVDREDNILEKEAVISTNFLEQDNTMWEVYYSAGTVAIVLVIICIVVGRFLWCRMQNKRTLAADEHQEEESIPHSASMVNKNSNTGLNLPTA</sequence>
<reference evidence="4" key="1">
    <citation type="submission" date="2023-06" db="EMBL/GenBank/DDBJ databases">
        <authorList>
            <consortium name="Lawrence Berkeley National Laboratory"/>
            <person name="Ahrendt S."/>
            <person name="Sahu N."/>
            <person name="Indic B."/>
            <person name="Wong-Bajracharya J."/>
            <person name="Merenyi Z."/>
            <person name="Ke H.-M."/>
            <person name="Monk M."/>
            <person name="Kocsube S."/>
            <person name="Drula E."/>
            <person name="Lipzen A."/>
            <person name="Balint B."/>
            <person name="Henrissat B."/>
            <person name="Andreopoulos B."/>
            <person name="Martin F.M."/>
            <person name="Harder C.B."/>
            <person name="Rigling D."/>
            <person name="Ford K.L."/>
            <person name="Foster G.D."/>
            <person name="Pangilinan J."/>
            <person name="Papanicolaou A."/>
            <person name="Barry K."/>
            <person name="LaButti K."/>
            <person name="Viragh M."/>
            <person name="Koriabine M."/>
            <person name="Yan M."/>
            <person name="Riley R."/>
            <person name="Champramary S."/>
            <person name="Plett K.L."/>
            <person name="Tsai I.J."/>
            <person name="Slot J."/>
            <person name="Sipos G."/>
            <person name="Plett J."/>
            <person name="Nagy L.G."/>
            <person name="Grigoriev I.V."/>
        </authorList>
    </citation>
    <scope>NUCLEOTIDE SEQUENCE</scope>
    <source>
        <strain evidence="4">HWK02</strain>
    </source>
</reference>
<feature type="signal peptide" evidence="3">
    <location>
        <begin position="1"/>
        <end position="22"/>
    </location>
</feature>
<keyword evidence="5" id="KW-1185">Reference proteome</keyword>
<keyword evidence="2" id="KW-1133">Transmembrane helix</keyword>
<evidence type="ECO:0000256" key="1">
    <source>
        <dbReference type="SAM" id="MobiDB-lite"/>
    </source>
</evidence>
<keyword evidence="2" id="KW-0472">Membrane</keyword>
<feature type="compositionally biased region" description="Polar residues" evidence="1">
    <location>
        <begin position="162"/>
        <end position="177"/>
    </location>
</feature>
<evidence type="ECO:0000256" key="2">
    <source>
        <dbReference type="SAM" id="Phobius"/>
    </source>
</evidence>
<dbReference type="Proteomes" id="UP001175228">
    <property type="component" value="Unassembled WGS sequence"/>
</dbReference>
<gene>
    <name evidence="4" type="ORF">EDD18DRAFT_1112420</name>
</gene>
<dbReference type="AlphaFoldDB" id="A0AA39PGL5"/>
<feature type="transmembrane region" description="Helical" evidence="2">
    <location>
        <begin position="114"/>
        <end position="137"/>
    </location>
</feature>
<keyword evidence="3" id="KW-0732">Signal</keyword>
<dbReference type="EMBL" id="JAUEPU010000063">
    <property type="protein sequence ID" value="KAK0482903.1"/>
    <property type="molecule type" value="Genomic_DNA"/>
</dbReference>
<accession>A0AA39PGL5</accession>
<keyword evidence="2" id="KW-0812">Transmembrane</keyword>
<evidence type="ECO:0000256" key="3">
    <source>
        <dbReference type="SAM" id="SignalP"/>
    </source>
</evidence>
<feature type="chain" id="PRO_5041353848" evidence="3">
    <location>
        <begin position="23"/>
        <end position="177"/>
    </location>
</feature>
<name>A0AA39PGL5_9AGAR</name>
<feature type="region of interest" description="Disordered" evidence="1">
    <location>
        <begin position="149"/>
        <end position="177"/>
    </location>
</feature>
<proteinExistence type="predicted"/>
<protein>
    <submittedName>
        <fullName evidence="4">Uncharacterized protein</fullName>
    </submittedName>
</protein>
<evidence type="ECO:0000313" key="5">
    <source>
        <dbReference type="Proteomes" id="UP001175228"/>
    </source>
</evidence>
<evidence type="ECO:0000313" key="4">
    <source>
        <dbReference type="EMBL" id="KAK0482903.1"/>
    </source>
</evidence>
<organism evidence="4 5">
    <name type="scientific">Armillaria luteobubalina</name>
    <dbReference type="NCBI Taxonomy" id="153913"/>
    <lineage>
        <taxon>Eukaryota</taxon>
        <taxon>Fungi</taxon>
        <taxon>Dikarya</taxon>
        <taxon>Basidiomycota</taxon>
        <taxon>Agaricomycotina</taxon>
        <taxon>Agaricomycetes</taxon>
        <taxon>Agaricomycetidae</taxon>
        <taxon>Agaricales</taxon>
        <taxon>Marasmiineae</taxon>
        <taxon>Physalacriaceae</taxon>
        <taxon>Armillaria</taxon>
    </lineage>
</organism>